<dbReference type="EMBL" id="RQTK01000258">
    <property type="protein sequence ID" value="RUS83097.1"/>
    <property type="molecule type" value="Genomic_DNA"/>
</dbReference>
<feature type="domain" description="Fibrinogen C-terminal" evidence="3">
    <location>
        <begin position="349"/>
        <end position="564"/>
    </location>
</feature>
<feature type="signal peptide" evidence="2">
    <location>
        <begin position="1"/>
        <end position="21"/>
    </location>
</feature>
<evidence type="ECO:0000256" key="1">
    <source>
        <dbReference type="ARBA" id="ARBA00023157"/>
    </source>
</evidence>
<dbReference type="InterPro" id="IPR020837">
    <property type="entry name" value="Fibrinogen_CS"/>
</dbReference>
<dbReference type="CDD" id="cd00087">
    <property type="entry name" value="FReD"/>
    <property type="match status" value="1"/>
</dbReference>
<dbReference type="InterPro" id="IPR002181">
    <property type="entry name" value="Fibrinogen_a/b/g_C_dom"/>
</dbReference>
<dbReference type="Gene3D" id="3.90.215.10">
    <property type="entry name" value="Gamma Fibrinogen, chain A, domain 1"/>
    <property type="match status" value="1"/>
</dbReference>
<sequence>MGKILVSFLALCLISCSSGLALRFEMGDMLLPGDRSACGVVTCTHSYSAQTSGQNQDDVTANSSSSGISSLKVYTGAVGGRRLLAAVTLQQPSITRVADGVKIEGHLEKHAAQLRLEFFKNKDCSAAFTCELLSRDALGTEILSSNELQQRVPSSPPPKRDGVISPAISTQLMMISQQLSLFENRIEDRIRSVEEKIESKVADKLCQLEARLSTLNNATRLAARDEIGIFQNFLSEQKQHFERALAVSERVERSLNESIEVVYRHLNQIQNLGSANCTSVGASDVSIPTKTCTDKKNNSELALGRKLLEEFRRLELATYNSSTDTLALSSLRDEISQTNALITSDIKPISDLLMPKQCTRGLVSFAVQTPFPYPVIRPNRDSGLDVPYLCDQLTDGGGWIVIQRRSTGQEEFYRDWATYKKGFGSLAGDFWIGNENLYILTNNKTFELRVELKYKGESSYAHYDKFSVASEQNNYALDVGHYDGTAGDSLIQHNTHSFSTFDKDNDKSKSNCARGYTGAWWYHDCHTSNLNGKWGATGYAGPRWDSLTKSEPATFTEMKIRAMDIS</sequence>
<protein>
    <recommendedName>
        <fullName evidence="3">Fibrinogen C-terminal domain-containing protein</fullName>
    </recommendedName>
</protein>
<dbReference type="STRING" id="188477.A0A433TND1"/>
<dbReference type="GO" id="GO:0007160">
    <property type="term" value="P:cell-matrix adhesion"/>
    <property type="evidence" value="ECO:0007669"/>
    <property type="project" value="TreeGrafter"/>
</dbReference>
<dbReference type="SMART" id="SM00186">
    <property type="entry name" value="FBG"/>
    <property type="match status" value="1"/>
</dbReference>
<dbReference type="PANTHER" id="PTHR19143">
    <property type="entry name" value="FIBRINOGEN/TENASCIN/ANGIOPOEITIN"/>
    <property type="match status" value="1"/>
</dbReference>
<organism evidence="4 5">
    <name type="scientific">Elysia chlorotica</name>
    <name type="common">Eastern emerald elysia</name>
    <name type="synonym">Sea slug</name>
    <dbReference type="NCBI Taxonomy" id="188477"/>
    <lineage>
        <taxon>Eukaryota</taxon>
        <taxon>Metazoa</taxon>
        <taxon>Spiralia</taxon>
        <taxon>Lophotrochozoa</taxon>
        <taxon>Mollusca</taxon>
        <taxon>Gastropoda</taxon>
        <taxon>Heterobranchia</taxon>
        <taxon>Euthyneura</taxon>
        <taxon>Panpulmonata</taxon>
        <taxon>Sacoglossa</taxon>
        <taxon>Placobranchoidea</taxon>
        <taxon>Plakobranchidae</taxon>
        <taxon>Elysia</taxon>
    </lineage>
</organism>
<dbReference type="GO" id="GO:0005615">
    <property type="term" value="C:extracellular space"/>
    <property type="evidence" value="ECO:0007669"/>
    <property type="project" value="TreeGrafter"/>
</dbReference>
<dbReference type="PROSITE" id="PS00514">
    <property type="entry name" value="FIBRINOGEN_C_1"/>
    <property type="match status" value="1"/>
</dbReference>
<name>A0A433TND1_ELYCH</name>
<dbReference type="AlphaFoldDB" id="A0A433TND1"/>
<evidence type="ECO:0000313" key="5">
    <source>
        <dbReference type="Proteomes" id="UP000271974"/>
    </source>
</evidence>
<comment type="caution">
    <text evidence="4">The sequence shown here is derived from an EMBL/GenBank/DDBJ whole genome shotgun (WGS) entry which is preliminary data.</text>
</comment>
<dbReference type="InterPro" id="IPR050373">
    <property type="entry name" value="Fibrinogen_C-term_domain"/>
</dbReference>
<reference evidence="4 5" key="1">
    <citation type="submission" date="2019-01" db="EMBL/GenBank/DDBJ databases">
        <title>A draft genome assembly of the solar-powered sea slug Elysia chlorotica.</title>
        <authorList>
            <person name="Cai H."/>
            <person name="Li Q."/>
            <person name="Fang X."/>
            <person name="Li J."/>
            <person name="Curtis N.E."/>
            <person name="Altenburger A."/>
            <person name="Shibata T."/>
            <person name="Feng M."/>
            <person name="Maeda T."/>
            <person name="Schwartz J.A."/>
            <person name="Shigenobu S."/>
            <person name="Lundholm N."/>
            <person name="Nishiyama T."/>
            <person name="Yang H."/>
            <person name="Hasebe M."/>
            <person name="Li S."/>
            <person name="Pierce S.K."/>
            <person name="Wang J."/>
        </authorList>
    </citation>
    <scope>NUCLEOTIDE SEQUENCE [LARGE SCALE GENOMIC DNA]</scope>
    <source>
        <strain evidence="4">EC2010</strain>
        <tissue evidence="4">Whole organism of an adult</tissue>
    </source>
</reference>
<feature type="chain" id="PRO_5019496364" description="Fibrinogen C-terminal domain-containing protein" evidence="2">
    <location>
        <begin position="22"/>
        <end position="566"/>
    </location>
</feature>
<dbReference type="PROSITE" id="PS51406">
    <property type="entry name" value="FIBRINOGEN_C_2"/>
    <property type="match status" value="1"/>
</dbReference>
<dbReference type="GO" id="GO:0005178">
    <property type="term" value="F:integrin binding"/>
    <property type="evidence" value="ECO:0007669"/>
    <property type="project" value="TreeGrafter"/>
</dbReference>
<dbReference type="PANTHER" id="PTHR19143:SF348">
    <property type="entry name" value="TENASCIN-N"/>
    <property type="match status" value="1"/>
</dbReference>
<dbReference type="GO" id="GO:1990138">
    <property type="term" value="P:neuron projection extension"/>
    <property type="evidence" value="ECO:0007669"/>
    <property type="project" value="TreeGrafter"/>
</dbReference>
<dbReference type="SUPFAM" id="SSF56496">
    <property type="entry name" value="Fibrinogen C-terminal domain-like"/>
    <property type="match status" value="1"/>
</dbReference>
<accession>A0A433TND1</accession>
<dbReference type="Proteomes" id="UP000271974">
    <property type="component" value="Unassembled WGS sequence"/>
</dbReference>
<dbReference type="Pfam" id="PF00147">
    <property type="entry name" value="Fibrinogen_C"/>
    <property type="match status" value="1"/>
</dbReference>
<evidence type="ECO:0000259" key="3">
    <source>
        <dbReference type="PROSITE" id="PS51406"/>
    </source>
</evidence>
<dbReference type="OrthoDB" id="159395at2759"/>
<keyword evidence="2" id="KW-0732">Signal</keyword>
<keyword evidence="1" id="KW-1015">Disulfide bond</keyword>
<evidence type="ECO:0000313" key="4">
    <source>
        <dbReference type="EMBL" id="RUS83097.1"/>
    </source>
</evidence>
<dbReference type="InterPro" id="IPR036056">
    <property type="entry name" value="Fibrinogen-like_C"/>
</dbReference>
<proteinExistence type="predicted"/>
<evidence type="ECO:0000256" key="2">
    <source>
        <dbReference type="SAM" id="SignalP"/>
    </source>
</evidence>
<keyword evidence="5" id="KW-1185">Reference proteome</keyword>
<dbReference type="InterPro" id="IPR014716">
    <property type="entry name" value="Fibrinogen_a/b/g_C_1"/>
</dbReference>
<gene>
    <name evidence="4" type="ORF">EGW08_009129</name>
</gene>